<keyword evidence="2" id="KW-1185">Reference proteome</keyword>
<organism evidence="1 2">
    <name type="scientific">Cirrhinus molitorella</name>
    <name type="common">mud carp</name>
    <dbReference type="NCBI Taxonomy" id="172907"/>
    <lineage>
        <taxon>Eukaryota</taxon>
        <taxon>Metazoa</taxon>
        <taxon>Chordata</taxon>
        <taxon>Craniata</taxon>
        <taxon>Vertebrata</taxon>
        <taxon>Euteleostomi</taxon>
        <taxon>Actinopterygii</taxon>
        <taxon>Neopterygii</taxon>
        <taxon>Teleostei</taxon>
        <taxon>Ostariophysi</taxon>
        <taxon>Cypriniformes</taxon>
        <taxon>Cyprinidae</taxon>
        <taxon>Labeoninae</taxon>
        <taxon>Labeonini</taxon>
        <taxon>Cirrhinus</taxon>
    </lineage>
</organism>
<comment type="caution">
    <text evidence="1">The sequence shown here is derived from an EMBL/GenBank/DDBJ whole genome shotgun (WGS) entry which is preliminary data.</text>
</comment>
<dbReference type="EMBL" id="JAYMGO010000009">
    <property type="protein sequence ID" value="KAL1267468.1"/>
    <property type="molecule type" value="Genomic_DNA"/>
</dbReference>
<proteinExistence type="predicted"/>
<protein>
    <submittedName>
        <fullName evidence="1">Uncharacterized protein</fullName>
    </submittedName>
</protein>
<dbReference type="Proteomes" id="UP001558613">
    <property type="component" value="Unassembled WGS sequence"/>
</dbReference>
<accession>A0ABR3MS47</accession>
<sequence>MPKGLFTSTNFEDTKGFIDEPLNLSDVAKGHSVDTPTDLSIFVKDTTKGAFYILIGNVDDVSCRQIHLIFFTSYS</sequence>
<evidence type="ECO:0000313" key="2">
    <source>
        <dbReference type="Proteomes" id="UP001558613"/>
    </source>
</evidence>
<gene>
    <name evidence="1" type="ORF">QQF64_032831</name>
</gene>
<evidence type="ECO:0000313" key="1">
    <source>
        <dbReference type="EMBL" id="KAL1267468.1"/>
    </source>
</evidence>
<name>A0ABR3MS47_9TELE</name>
<reference evidence="1 2" key="1">
    <citation type="submission" date="2023-09" db="EMBL/GenBank/DDBJ databases">
        <authorList>
            <person name="Wang M."/>
        </authorList>
    </citation>
    <scope>NUCLEOTIDE SEQUENCE [LARGE SCALE GENOMIC DNA]</scope>
    <source>
        <strain evidence="1">GT-2023</strain>
        <tissue evidence="1">Liver</tissue>
    </source>
</reference>